<evidence type="ECO:0000256" key="1">
    <source>
        <dbReference type="ARBA" id="ARBA00004225"/>
    </source>
</evidence>
<evidence type="ECO:0000256" key="3">
    <source>
        <dbReference type="ARBA" id="ARBA00022448"/>
    </source>
</evidence>
<keyword evidence="12" id="KW-1185">Reference proteome</keyword>
<dbReference type="GeneID" id="101847666"/>
<dbReference type="PRINTS" id="PR00926">
    <property type="entry name" value="MITOCARRIER"/>
</dbReference>
<dbReference type="Pfam" id="PF00153">
    <property type="entry name" value="Mito_carr"/>
    <property type="match status" value="3"/>
</dbReference>
<evidence type="ECO:0000256" key="11">
    <source>
        <dbReference type="SAM" id="Phobius"/>
    </source>
</evidence>
<dbReference type="PANTHER" id="PTHR45624">
    <property type="entry name" value="MITOCHONDRIAL BASIC AMINO ACIDS TRANSPORTER-RELATED"/>
    <property type="match status" value="1"/>
</dbReference>
<dbReference type="PROSITE" id="PS50920">
    <property type="entry name" value="SOLCAR"/>
    <property type="match status" value="3"/>
</dbReference>
<dbReference type="InterPro" id="IPR023395">
    <property type="entry name" value="MCP_dom_sf"/>
</dbReference>
<dbReference type="InterPro" id="IPR002067">
    <property type="entry name" value="MCP"/>
</dbReference>
<evidence type="ECO:0000256" key="5">
    <source>
        <dbReference type="ARBA" id="ARBA00022737"/>
    </source>
</evidence>
<dbReference type="RefSeq" id="XP_005100915.1">
    <property type="nucleotide sequence ID" value="XM_005100858.3"/>
</dbReference>
<sequence length="298" mass="32682">MSETNIINDYLAGAIGGCAGVVVGHPLDTIKVQIQTQEYGGKYASMMDCIRTVQAQNLSKGYFRGLSWPLFSYGVINSVFFGTYGVALKAQGCEEIAGSKPQYGAIAIASAVATLPQLLIMCPVEVIKVTLQSQIPHTHNVPKTAAKQYFSGPMEAATSIIKTSGYRGMYRGFCTQIIRDTPASVAYLVIYSFLQYESQKRMPSFPSQLGNFISGGISGVLSWMIIMPFDVIKSKLQADPNKQMYEGFWDCTKKVYSAGGLRAFIMGFVPMSIRAFPVNAVTLMVYSESLLYLNRYNS</sequence>
<keyword evidence="8 9" id="KW-0472">Membrane</keyword>
<evidence type="ECO:0000313" key="12">
    <source>
        <dbReference type="Proteomes" id="UP000694888"/>
    </source>
</evidence>
<evidence type="ECO:0000313" key="13">
    <source>
        <dbReference type="RefSeq" id="XP_005100915.1"/>
    </source>
</evidence>
<feature type="transmembrane region" description="Helical" evidence="11">
    <location>
        <begin position="263"/>
        <end position="286"/>
    </location>
</feature>
<name>A0ABM0JT65_APLCA</name>
<keyword evidence="3 10" id="KW-0813">Transport</keyword>
<dbReference type="PANTHER" id="PTHR45624:SF10">
    <property type="entry name" value="SLC (SOLUTE CARRIER) HOMOLOG"/>
    <property type="match status" value="1"/>
</dbReference>
<dbReference type="InterPro" id="IPR018108">
    <property type="entry name" value="MCP_transmembrane"/>
</dbReference>
<dbReference type="InterPro" id="IPR050567">
    <property type="entry name" value="Mitochondrial_Carrier"/>
</dbReference>
<feature type="transmembrane region" description="Helical" evidence="11">
    <location>
        <begin position="209"/>
        <end position="232"/>
    </location>
</feature>
<keyword evidence="4 9" id="KW-0812">Transmembrane</keyword>
<proteinExistence type="inferred from homology"/>
<evidence type="ECO:0000256" key="9">
    <source>
        <dbReference type="PROSITE-ProRule" id="PRU00282"/>
    </source>
</evidence>
<keyword evidence="7" id="KW-0496">Mitochondrion</keyword>
<evidence type="ECO:0000256" key="6">
    <source>
        <dbReference type="ARBA" id="ARBA00022989"/>
    </source>
</evidence>
<feature type="repeat" description="Solcar" evidence="9">
    <location>
        <begin position="4"/>
        <end position="90"/>
    </location>
</feature>
<feature type="repeat" description="Solcar" evidence="9">
    <location>
        <begin position="101"/>
        <end position="197"/>
    </location>
</feature>
<keyword evidence="5" id="KW-0677">Repeat</keyword>
<comment type="subcellular location">
    <subcellularLocation>
        <location evidence="1">Mitochondrion membrane</location>
        <topology evidence="1">Multi-pass membrane protein</topology>
    </subcellularLocation>
</comment>
<reference evidence="13" key="1">
    <citation type="submission" date="2025-08" db="UniProtKB">
        <authorList>
            <consortium name="RefSeq"/>
        </authorList>
    </citation>
    <scope>IDENTIFICATION</scope>
</reference>
<gene>
    <name evidence="13" type="primary">LOC101847666</name>
</gene>
<organism evidence="12 13">
    <name type="scientific">Aplysia californica</name>
    <name type="common">California sea hare</name>
    <dbReference type="NCBI Taxonomy" id="6500"/>
    <lineage>
        <taxon>Eukaryota</taxon>
        <taxon>Metazoa</taxon>
        <taxon>Spiralia</taxon>
        <taxon>Lophotrochozoa</taxon>
        <taxon>Mollusca</taxon>
        <taxon>Gastropoda</taxon>
        <taxon>Heterobranchia</taxon>
        <taxon>Euthyneura</taxon>
        <taxon>Tectipleura</taxon>
        <taxon>Aplysiida</taxon>
        <taxon>Aplysioidea</taxon>
        <taxon>Aplysiidae</taxon>
        <taxon>Aplysia</taxon>
    </lineage>
</organism>
<dbReference type="Proteomes" id="UP000694888">
    <property type="component" value="Unplaced"/>
</dbReference>
<evidence type="ECO:0000256" key="4">
    <source>
        <dbReference type="ARBA" id="ARBA00022692"/>
    </source>
</evidence>
<accession>A0ABM0JT65</accession>
<comment type="similarity">
    <text evidence="2 10">Belongs to the mitochondrial carrier (TC 2.A.29) family.</text>
</comment>
<evidence type="ECO:0000256" key="8">
    <source>
        <dbReference type="ARBA" id="ARBA00023136"/>
    </source>
</evidence>
<keyword evidence="6 11" id="KW-1133">Transmembrane helix</keyword>
<protein>
    <submittedName>
        <fullName evidence="13">Solute carrier family 25 member 45</fullName>
    </submittedName>
</protein>
<dbReference type="Gene3D" id="1.50.40.10">
    <property type="entry name" value="Mitochondrial carrier domain"/>
    <property type="match status" value="2"/>
</dbReference>
<evidence type="ECO:0000256" key="2">
    <source>
        <dbReference type="ARBA" id="ARBA00006375"/>
    </source>
</evidence>
<evidence type="ECO:0000256" key="7">
    <source>
        <dbReference type="ARBA" id="ARBA00023128"/>
    </source>
</evidence>
<evidence type="ECO:0000256" key="10">
    <source>
        <dbReference type="RuleBase" id="RU000488"/>
    </source>
</evidence>
<feature type="repeat" description="Solcar" evidence="9">
    <location>
        <begin position="206"/>
        <end position="292"/>
    </location>
</feature>
<dbReference type="SUPFAM" id="SSF103506">
    <property type="entry name" value="Mitochondrial carrier"/>
    <property type="match status" value="1"/>
</dbReference>